<organism evidence="6 7">
    <name type="scientific">Rothia kristinae</name>
    <dbReference type="NCBI Taxonomy" id="37923"/>
    <lineage>
        <taxon>Bacteria</taxon>
        <taxon>Bacillati</taxon>
        <taxon>Actinomycetota</taxon>
        <taxon>Actinomycetes</taxon>
        <taxon>Micrococcales</taxon>
        <taxon>Micrococcaceae</taxon>
        <taxon>Rothia</taxon>
    </lineage>
</organism>
<dbReference type="PANTHER" id="PTHR43179:SF12">
    <property type="entry name" value="GALACTOFURANOSYLTRANSFERASE GLFT2"/>
    <property type="match status" value="1"/>
</dbReference>
<dbReference type="SUPFAM" id="SSF53448">
    <property type="entry name" value="Nucleotide-diphospho-sugar transferases"/>
    <property type="match status" value="1"/>
</dbReference>
<evidence type="ECO:0000256" key="2">
    <source>
        <dbReference type="ARBA" id="ARBA00006739"/>
    </source>
</evidence>
<gene>
    <name evidence="6" type="ORF">I6H58_04805</name>
</gene>
<dbReference type="AlphaFoldDB" id="A0A7T4T5B6"/>
<keyword evidence="3" id="KW-0328">Glycosyltransferase</keyword>
<protein>
    <submittedName>
        <fullName evidence="6">Glycosyltransferase</fullName>
    </submittedName>
</protein>
<dbReference type="PANTHER" id="PTHR43179">
    <property type="entry name" value="RHAMNOSYLTRANSFERASE WBBL"/>
    <property type="match status" value="1"/>
</dbReference>
<evidence type="ECO:0000256" key="4">
    <source>
        <dbReference type="ARBA" id="ARBA00022679"/>
    </source>
</evidence>
<dbReference type="Gene3D" id="3.90.550.10">
    <property type="entry name" value="Spore Coat Polysaccharide Biosynthesis Protein SpsA, Chain A"/>
    <property type="match status" value="1"/>
</dbReference>
<dbReference type="EMBL" id="CP066078">
    <property type="protein sequence ID" value="QQC60243.1"/>
    <property type="molecule type" value="Genomic_DNA"/>
</dbReference>
<dbReference type="RefSeq" id="WP_198491004.1">
    <property type="nucleotide sequence ID" value="NZ_CP066078.1"/>
</dbReference>
<evidence type="ECO:0000313" key="6">
    <source>
        <dbReference type="EMBL" id="QQC60243.1"/>
    </source>
</evidence>
<evidence type="ECO:0000313" key="7">
    <source>
        <dbReference type="Proteomes" id="UP000595221"/>
    </source>
</evidence>
<dbReference type="InterPro" id="IPR027791">
    <property type="entry name" value="Galactosyl_T_C"/>
</dbReference>
<dbReference type="Proteomes" id="UP000595221">
    <property type="component" value="Chromosome"/>
</dbReference>
<dbReference type="InterPro" id="IPR029044">
    <property type="entry name" value="Nucleotide-diphossugar_trans"/>
</dbReference>
<comment type="similarity">
    <text evidence="2">Belongs to the glycosyltransferase 2 family.</text>
</comment>
<keyword evidence="4 6" id="KW-0808">Transferase</keyword>
<dbReference type="GO" id="GO:0016757">
    <property type="term" value="F:glycosyltransferase activity"/>
    <property type="evidence" value="ECO:0007669"/>
    <property type="project" value="UniProtKB-KW"/>
</dbReference>
<evidence type="ECO:0000256" key="3">
    <source>
        <dbReference type="ARBA" id="ARBA00022676"/>
    </source>
</evidence>
<evidence type="ECO:0000256" key="1">
    <source>
        <dbReference type="ARBA" id="ARBA00004776"/>
    </source>
</evidence>
<sequence>MSRSRIAVLTLASADRMPRVHRQHEALRRRHGRRLEDGGLVHVLAALGEVPGEGLGDRGWRVVPVSDGLAGGRVHLARARNLAAAAAREAAADLLVFLDADCLPGPRLLERYEAAAATCPRALLAGPVTYLDPEQTRWELTRISAHPHPHPARPDPADGEIRVVRAAEHPREAWDLFWSLSFAVRPEVFTRIGGFYDGYTGYGGEDTDFAYRAHSAGVDLAWVGGAHAFHQHHPVSSPPVEHLADILDNARLFHQRWGVWPMRGWLEAFAARGLARWDPQRGWLPTS</sequence>
<proteinExistence type="inferred from homology"/>
<reference evidence="6 7" key="1">
    <citation type="submission" date="2020-12" db="EMBL/GenBank/DDBJ databases">
        <title>FDA dAtabase for Regulatory Grade micrObial Sequences (FDA-ARGOS): Supporting development and validation of Infectious Disease Dx tests.</title>
        <authorList>
            <person name="Sproer C."/>
            <person name="Gronow S."/>
            <person name="Severitt S."/>
            <person name="Schroder I."/>
            <person name="Tallon L."/>
            <person name="Sadzewicz L."/>
            <person name="Zhao X."/>
            <person name="Boylan J."/>
            <person name="Ott S."/>
            <person name="Bowen H."/>
            <person name="Vavikolanu K."/>
            <person name="Mehta A."/>
            <person name="Aluvathingal J."/>
            <person name="Nadendla S."/>
            <person name="Lowell S."/>
            <person name="Myers T."/>
            <person name="Yan Y."/>
            <person name="Sichtig H."/>
        </authorList>
    </citation>
    <scope>NUCLEOTIDE SEQUENCE [LARGE SCALE GENOMIC DNA]</scope>
    <source>
        <strain evidence="6 7">FDAARGOS_1001</strain>
    </source>
</reference>
<comment type="pathway">
    <text evidence="1">Cell wall biogenesis; cell wall polysaccharide biosynthesis.</text>
</comment>
<evidence type="ECO:0000259" key="5">
    <source>
        <dbReference type="Pfam" id="PF02709"/>
    </source>
</evidence>
<dbReference type="Pfam" id="PF02709">
    <property type="entry name" value="Glyco_transf_7C"/>
    <property type="match status" value="1"/>
</dbReference>
<accession>A0A7T4T5B6</accession>
<feature type="domain" description="Galactosyltransferase C-terminal" evidence="5">
    <location>
        <begin position="169"/>
        <end position="230"/>
    </location>
</feature>
<name>A0A7T4T5B6_9MICC</name>